<dbReference type="Proteomes" id="UP000095287">
    <property type="component" value="Unplaced"/>
</dbReference>
<feature type="region of interest" description="Disordered" evidence="2">
    <location>
        <begin position="24"/>
        <end position="72"/>
    </location>
</feature>
<evidence type="ECO:0000313" key="5">
    <source>
        <dbReference type="WBParaSite" id="L893_g16491.t1"/>
    </source>
</evidence>
<comment type="similarity">
    <text evidence="1">Belongs to the CBP3 family.</text>
</comment>
<dbReference type="Pfam" id="PF03981">
    <property type="entry name" value="Ubiq_cyt_C_chap"/>
    <property type="match status" value="1"/>
</dbReference>
<evidence type="ECO:0000256" key="1">
    <source>
        <dbReference type="ARBA" id="ARBA00006407"/>
    </source>
</evidence>
<evidence type="ECO:0000313" key="4">
    <source>
        <dbReference type="Proteomes" id="UP000095287"/>
    </source>
</evidence>
<dbReference type="InterPro" id="IPR021150">
    <property type="entry name" value="Ubiq_cyt_c_chap"/>
</dbReference>
<keyword evidence="4" id="KW-1185">Reference proteome</keyword>
<reference evidence="5" key="1">
    <citation type="submission" date="2016-11" db="UniProtKB">
        <authorList>
            <consortium name="WormBaseParasite"/>
        </authorList>
    </citation>
    <scope>IDENTIFICATION</scope>
</reference>
<organism evidence="4 5">
    <name type="scientific">Steinernema glaseri</name>
    <dbReference type="NCBI Taxonomy" id="37863"/>
    <lineage>
        <taxon>Eukaryota</taxon>
        <taxon>Metazoa</taxon>
        <taxon>Ecdysozoa</taxon>
        <taxon>Nematoda</taxon>
        <taxon>Chromadorea</taxon>
        <taxon>Rhabditida</taxon>
        <taxon>Tylenchina</taxon>
        <taxon>Panagrolaimomorpha</taxon>
        <taxon>Strongyloidoidea</taxon>
        <taxon>Steinernematidae</taxon>
        <taxon>Steinernema</taxon>
    </lineage>
</organism>
<dbReference type="WBParaSite" id="L893_g16491.t1">
    <property type="protein sequence ID" value="L893_g16491.t1"/>
    <property type="gene ID" value="L893_g16491"/>
</dbReference>
<evidence type="ECO:0000259" key="3">
    <source>
        <dbReference type="Pfam" id="PF03981"/>
    </source>
</evidence>
<evidence type="ECO:0000256" key="2">
    <source>
        <dbReference type="SAM" id="MobiDB-lite"/>
    </source>
</evidence>
<feature type="compositionally biased region" description="Basic and acidic residues" evidence="2">
    <location>
        <begin position="24"/>
        <end position="47"/>
    </location>
</feature>
<dbReference type="PANTHER" id="PTHR12184:SF1">
    <property type="entry name" value="UBIQUINOL-CYTOCHROME-C REDUCTASE COMPLEX ASSEMBLY FACTOR 1"/>
    <property type="match status" value="1"/>
</dbReference>
<dbReference type="GO" id="GO:0005739">
    <property type="term" value="C:mitochondrion"/>
    <property type="evidence" value="ECO:0007669"/>
    <property type="project" value="TreeGrafter"/>
</dbReference>
<feature type="compositionally biased region" description="Pro residues" evidence="2">
    <location>
        <begin position="52"/>
        <end position="61"/>
    </location>
</feature>
<dbReference type="PANTHER" id="PTHR12184">
    <property type="entry name" value="UBIQUINOL-CYTOCHROME C REDUCTASE COMPLEX ASSEMBLY FACTOR 1 FAMILY MEMBER"/>
    <property type="match status" value="1"/>
</dbReference>
<name>A0A1I7YHJ9_9BILA</name>
<proteinExistence type="inferred from homology"/>
<dbReference type="InterPro" id="IPR007129">
    <property type="entry name" value="Ubiqinol_cyt_c_chaperone_CPB3"/>
</dbReference>
<dbReference type="AlphaFoldDB" id="A0A1I7YHJ9"/>
<sequence>MLDWKIRRFGFLVNEERPRWTLKKEEVYSEHRTPCEDALRPRKDTAPRGDGLPPPRTPTPERPAREEEDPPGLHAKMLSALGRTQRLLATASLRQGLRPLSVQPEKKKIHLVDEHANTVIGMEPSRLPAPIQRVTTALRAKFLGDKGMDPELKLLLDKSSAQLYYSCANQIPYLKLCESFGLPDYMSSWFKLTLMHVWMVLLRLHVSLDSKAYLRLQRGLLATMWTDVDKRLEIVGEELKQTMTSKSDMGNMHGLHLQTFMEYDEGFLSDDRKLAAAVWRCLYMQREFDPVHLNRVVAYLRSTVAYLDHLTVDEILTDGIKDWHQLERRTTVV</sequence>
<feature type="domain" description="Ubiquinol-cytochrome c chaperone" evidence="3">
    <location>
        <begin position="178"/>
        <end position="320"/>
    </location>
</feature>
<dbReference type="GO" id="GO:0034551">
    <property type="term" value="P:mitochondrial respiratory chain complex III assembly"/>
    <property type="evidence" value="ECO:0007669"/>
    <property type="project" value="TreeGrafter"/>
</dbReference>
<accession>A0A1I7YHJ9</accession>
<protein>
    <submittedName>
        <fullName evidence="5">Ubiq_cyt_C_chap domain-containing protein</fullName>
    </submittedName>
</protein>